<protein>
    <submittedName>
        <fullName evidence="2">Fibronectin type-III domain-containing protein</fullName>
    </submittedName>
</protein>
<dbReference type="WBParaSite" id="ACAC_0000761601-mRNA-1">
    <property type="protein sequence ID" value="ACAC_0000761601-mRNA-1"/>
    <property type="gene ID" value="ACAC_0000761601"/>
</dbReference>
<reference evidence="2" key="2">
    <citation type="submission" date="2017-02" db="UniProtKB">
        <authorList>
            <consortium name="WormBaseParasite"/>
        </authorList>
    </citation>
    <scope>IDENTIFICATION</scope>
</reference>
<evidence type="ECO:0000313" key="1">
    <source>
        <dbReference type="Proteomes" id="UP000035642"/>
    </source>
</evidence>
<evidence type="ECO:0000313" key="2">
    <source>
        <dbReference type="WBParaSite" id="ACAC_0000761601-mRNA-1"/>
    </source>
</evidence>
<organism evidence="1 2">
    <name type="scientific">Angiostrongylus cantonensis</name>
    <name type="common">Rat lungworm</name>
    <dbReference type="NCBI Taxonomy" id="6313"/>
    <lineage>
        <taxon>Eukaryota</taxon>
        <taxon>Metazoa</taxon>
        <taxon>Ecdysozoa</taxon>
        <taxon>Nematoda</taxon>
        <taxon>Chromadorea</taxon>
        <taxon>Rhabditida</taxon>
        <taxon>Rhabditina</taxon>
        <taxon>Rhabditomorpha</taxon>
        <taxon>Strongyloidea</taxon>
        <taxon>Metastrongylidae</taxon>
        <taxon>Angiostrongylus</taxon>
    </lineage>
</organism>
<accession>A0A0K0DB58</accession>
<proteinExistence type="predicted"/>
<sequence length="105" mass="11499">MLSFSARLTPFDFLRFDVPAVDVRYQLFARQATAGGSMRSPWSELVAIPSVRPSLSRDLCALAFRVLIPSCPPVAVCNPLVSYSKGGLIDFPLDVSLLVLFRIAP</sequence>
<reference evidence="1" key="1">
    <citation type="submission" date="2012-09" db="EMBL/GenBank/DDBJ databases">
        <authorList>
            <person name="Martin A.A."/>
        </authorList>
    </citation>
    <scope>NUCLEOTIDE SEQUENCE</scope>
</reference>
<name>A0A0K0DB58_ANGCA</name>
<keyword evidence="1" id="KW-1185">Reference proteome</keyword>
<dbReference type="Proteomes" id="UP000035642">
    <property type="component" value="Unassembled WGS sequence"/>
</dbReference>
<dbReference type="AlphaFoldDB" id="A0A0K0DB58"/>